<evidence type="ECO:0000313" key="2">
    <source>
        <dbReference type="EMBL" id="MFC3151265.1"/>
    </source>
</evidence>
<dbReference type="EC" id="2.3.1.-" evidence="2"/>
<dbReference type="RefSeq" id="WP_386719707.1">
    <property type="nucleotide sequence ID" value="NZ_JBHRSZ010000004.1"/>
</dbReference>
<feature type="domain" description="N-acyl amino acid synthase FeeM catalytic core" evidence="1">
    <location>
        <begin position="254"/>
        <end position="386"/>
    </location>
</feature>
<gene>
    <name evidence="2" type="ORF">ACFOEK_09535</name>
</gene>
<evidence type="ECO:0000259" key="1">
    <source>
        <dbReference type="Pfam" id="PF21926"/>
    </source>
</evidence>
<dbReference type="Gene3D" id="3.40.630.30">
    <property type="match status" value="1"/>
</dbReference>
<dbReference type="InterPro" id="IPR016181">
    <property type="entry name" value="Acyl_CoA_acyltransferase"/>
</dbReference>
<sequence length="471" mass="54701">MYGNFPKATDRKIYRPLLPENHGYRISLLFADQKIQAKLNNFTSFGFSLNVPREYDELCFPGQITILSFSPSVSQNYSIKAQIVEMDREEEALRLSVRVISDGFVQEPVYEAIQLSENHLLSGLITHPFFYKTSSFFEVREISREKLVVEGIQPDFTLFEDMEISFTLGMFQPSRPIKGLVSQVTLQPNGKVQCAIKLTKNLPKVLIDQLNKFLMQYTSASPEQIRKAGFKVLTVKEFIHYRFAETQADYEAVLRTRRFAYSGVQKVDSEADLERVSYFFDDYSHILMVMHNEEIIGSATMIVGDGDKAPFEIQTFFDEDNPVELPPADKTIEVAALCLHPEYRDTDILHGIFEQIYMLTMMLNKDYIIASSDKFLIKLYKSIGFKLTPFSFVQPKYNNLHMSVLVINRKAAQSAIGVKKLIWWPLWGVINKYLRERRIIKFNGYLKLKSAILRLGFKTLYFLKYRRRWND</sequence>
<organism evidence="2 3">
    <name type="scientific">Litoribrevibacter euphylliae</name>
    <dbReference type="NCBI Taxonomy" id="1834034"/>
    <lineage>
        <taxon>Bacteria</taxon>
        <taxon>Pseudomonadati</taxon>
        <taxon>Pseudomonadota</taxon>
        <taxon>Gammaproteobacteria</taxon>
        <taxon>Oceanospirillales</taxon>
        <taxon>Oceanospirillaceae</taxon>
        <taxon>Litoribrevibacter</taxon>
    </lineage>
</organism>
<dbReference type="SUPFAM" id="SSF55729">
    <property type="entry name" value="Acyl-CoA N-acyltransferases (Nat)"/>
    <property type="match status" value="1"/>
</dbReference>
<dbReference type="InterPro" id="IPR054597">
    <property type="entry name" value="FeeM_cat"/>
</dbReference>
<dbReference type="EMBL" id="JBHRSZ010000004">
    <property type="protein sequence ID" value="MFC3151265.1"/>
    <property type="molecule type" value="Genomic_DNA"/>
</dbReference>
<keyword evidence="3" id="KW-1185">Reference proteome</keyword>
<dbReference type="GO" id="GO:0016746">
    <property type="term" value="F:acyltransferase activity"/>
    <property type="evidence" value="ECO:0007669"/>
    <property type="project" value="UniProtKB-KW"/>
</dbReference>
<reference evidence="3" key="1">
    <citation type="journal article" date="2019" name="Int. J. Syst. Evol. Microbiol.">
        <title>The Global Catalogue of Microorganisms (GCM) 10K type strain sequencing project: providing services to taxonomists for standard genome sequencing and annotation.</title>
        <authorList>
            <consortium name="The Broad Institute Genomics Platform"/>
            <consortium name="The Broad Institute Genome Sequencing Center for Infectious Disease"/>
            <person name="Wu L."/>
            <person name="Ma J."/>
        </authorList>
    </citation>
    <scope>NUCLEOTIDE SEQUENCE [LARGE SCALE GENOMIC DNA]</scope>
    <source>
        <strain evidence="3">KCTC 52438</strain>
    </source>
</reference>
<evidence type="ECO:0000313" key="3">
    <source>
        <dbReference type="Proteomes" id="UP001595476"/>
    </source>
</evidence>
<comment type="caution">
    <text evidence="2">The sequence shown here is derived from an EMBL/GenBank/DDBJ whole genome shotgun (WGS) entry which is preliminary data.</text>
</comment>
<keyword evidence="2" id="KW-0808">Transferase</keyword>
<name>A0ABV7HGJ8_9GAMM</name>
<accession>A0ABV7HGJ8</accession>
<keyword evidence="2" id="KW-0012">Acyltransferase</keyword>
<protein>
    <submittedName>
        <fullName evidence="2">GNAT family N-acyltransferase</fullName>
        <ecNumber evidence="2">2.3.1.-</ecNumber>
    </submittedName>
</protein>
<proteinExistence type="predicted"/>
<dbReference type="Pfam" id="PF21926">
    <property type="entry name" value="FeeM"/>
    <property type="match status" value="1"/>
</dbReference>
<dbReference type="Proteomes" id="UP001595476">
    <property type="component" value="Unassembled WGS sequence"/>
</dbReference>